<dbReference type="Proteomes" id="UP000510888">
    <property type="component" value="Plasmid PPGU16_p2"/>
</dbReference>
<dbReference type="EMBL" id="AP023177">
    <property type="protein sequence ID" value="BCF95017.1"/>
    <property type="molecule type" value="Genomic_DNA"/>
</dbReference>
<dbReference type="GO" id="GO:0050664">
    <property type="term" value="F:oxidoreductase activity, acting on NAD(P)H, oxygen as acceptor"/>
    <property type="evidence" value="ECO:0007669"/>
    <property type="project" value="TreeGrafter"/>
</dbReference>
<dbReference type="PANTHER" id="PTHR43008:SF4">
    <property type="entry name" value="CHAIN DEHYDROGENASE, PUTATIVE (AFU_ORTHOLOGUE AFUA_4G08710)-RELATED"/>
    <property type="match status" value="1"/>
</dbReference>
<dbReference type="AlphaFoldDB" id="A0A7I8C1S3"/>
<dbReference type="PANTHER" id="PTHR43008">
    <property type="entry name" value="BENZIL REDUCTASE"/>
    <property type="match status" value="1"/>
</dbReference>
<name>A0A7I8C1S3_9BURK</name>
<evidence type="ECO:0000313" key="3">
    <source>
        <dbReference type="EMBL" id="BCF95017.1"/>
    </source>
</evidence>
<dbReference type="Gene3D" id="3.40.50.720">
    <property type="entry name" value="NAD(P)-binding Rossmann-like Domain"/>
    <property type="match status" value="1"/>
</dbReference>
<gene>
    <name evidence="3" type="ORF">PPGU16_80840</name>
</gene>
<geneLocation type="plasmid" evidence="3 4">
    <name>PPGU16_p2</name>
</geneLocation>
<dbReference type="InterPro" id="IPR036291">
    <property type="entry name" value="NAD(P)-bd_dom_sf"/>
</dbReference>
<dbReference type="KEGG" id="plad:PPGU16_80840"/>
<reference evidence="3 4" key="1">
    <citation type="journal article" date="2020" name="Genes (Basel)">
        <title>Genomic Comparison of Insect Gut Symbionts from Divergent Burkholderia Subclades.</title>
        <authorList>
            <person name="Takeshita K."/>
            <person name="Kikuchi Y."/>
        </authorList>
    </citation>
    <scope>NUCLEOTIDE SEQUENCE [LARGE SCALE GENOMIC DNA]</scope>
    <source>
        <strain evidence="3 4">PGU16</strain>
        <plasmid evidence="3 4">PPGU16_p2</plasmid>
    </source>
</reference>
<accession>A0A7I8C1S3</accession>
<keyword evidence="2" id="KW-0560">Oxidoreductase</keyword>
<sequence>MQWLFEQIRAEKGVLDIVVASAGFVEQVTLEAATPEHFDKTFDINARGVFFTSPKALRLMTRGSSIVLVSSAVYRKGFPGHATYSATKAALRSFEHGPLN</sequence>
<comment type="similarity">
    <text evidence="1">Belongs to the short-chain dehydrogenases/reductases (SDR) family.</text>
</comment>
<evidence type="ECO:0000313" key="4">
    <source>
        <dbReference type="Proteomes" id="UP000510888"/>
    </source>
</evidence>
<dbReference type="InterPro" id="IPR002347">
    <property type="entry name" value="SDR_fam"/>
</dbReference>
<evidence type="ECO:0000256" key="1">
    <source>
        <dbReference type="ARBA" id="ARBA00006484"/>
    </source>
</evidence>
<proteinExistence type="inferred from homology"/>
<dbReference type="SUPFAM" id="SSF51735">
    <property type="entry name" value="NAD(P)-binding Rossmann-fold domains"/>
    <property type="match status" value="1"/>
</dbReference>
<protein>
    <submittedName>
        <fullName evidence="3">Uncharacterized protein</fullName>
    </submittedName>
</protein>
<evidence type="ECO:0000256" key="2">
    <source>
        <dbReference type="ARBA" id="ARBA00023002"/>
    </source>
</evidence>
<keyword evidence="3" id="KW-0614">Plasmid</keyword>
<organism evidence="3 4">
    <name type="scientific">Paraburkholderia largidicola</name>
    <dbReference type="NCBI Taxonomy" id="3014751"/>
    <lineage>
        <taxon>Bacteria</taxon>
        <taxon>Pseudomonadati</taxon>
        <taxon>Pseudomonadota</taxon>
        <taxon>Betaproteobacteria</taxon>
        <taxon>Burkholderiales</taxon>
        <taxon>Burkholderiaceae</taxon>
        <taxon>Paraburkholderia</taxon>
    </lineage>
</organism>
<dbReference type="CDD" id="cd05233">
    <property type="entry name" value="SDR_c"/>
    <property type="match status" value="1"/>
</dbReference>
<dbReference type="Pfam" id="PF13561">
    <property type="entry name" value="adh_short_C2"/>
    <property type="match status" value="1"/>
</dbReference>
<keyword evidence="4" id="KW-1185">Reference proteome</keyword>